<dbReference type="Proteomes" id="UP001237642">
    <property type="component" value="Unassembled WGS sequence"/>
</dbReference>
<comment type="subcellular location">
    <subcellularLocation>
        <location evidence="1">Secreted</location>
        <location evidence="1">Cell wall</location>
    </subcellularLocation>
</comment>
<evidence type="ECO:0000313" key="16">
    <source>
        <dbReference type="EMBL" id="KAK1384363.1"/>
    </source>
</evidence>
<keyword evidence="14" id="KW-0472">Membrane</keyword>
<gene>
    <name evidence="16" type="ORF">POM88_022098</name>
</gene>
<comment type="similarity">
    <text evidence="3">In the N-terminal section; belongs to the PMEI family.</text>
</comment>
<feature type="domain" description="Pectinesterase inhibitor" evidence="15">
    <location>
        <begin position="39"/>
        <end position="188"/>
    </location>
</feature>
<dbReference type="GO" id="GO:0042545">
    <property type="term" value="P:cell wall modification"/>
    <property type="evidence" value="ECO:0007669"/>
    <property type="project" value="UniProtKB-UniRule"/>
</dbReference>
<comment type="similarity">
    <text evidence="4">In the C-terminal section; belongs to the pectinesterase family.</text>
</comment>
<dbReference type="SUPFAM" id="SSF101148">
    <property type="entry name" value="Plant invertase/pectin methylesterase inhibitor"/>
    <property type="match status" value="1"/>
</dbReference>
<reference evidence="16" key="1">
    <citation type="submission" date="2023-02" db="EMBL/GenBank/DDBJ databases">
        <title>Genome of toxic invasive species Heracleum sosnowskyi carries increased number of genes despite the absence of recent whole-genome duplications.</title>
        <authorList>
            <person name="Schelkunov M."/>
            <person name="Shtratnikova V."/>
            <person name="Makarenko M."/>
            <person name="Klepikova A."/>
            <person name="Omelchenko D."/>
            <person name="Novikova G."/>
            <person name="Obukhova E."/>
            <person name="Bogdanov V."/>
            <person name="Penin A."/>
            <person name="Logacheva M."/>
        </authorList>
    </citation>
    <scope>NUCLEOTIDE SEQUENCE</scope>
    <source>
        <strain evidence="16">Hsosn_3</strain>
        <tissue evidence="16">Leaf</tissue>
    </source>
</reference>
<evidence type="ECO:0000256" key="1">
    <source>
        <dbReference type="ARBA" id="ARBA00004191"/>
    </source>
</evidence>
<dbReference type="EMBL" id="JAUIZM010000005">
    <property type="protein sequence ID" value="KAK1384363.1"/>
    <property type="molecule type" value="Genomic_DNA"/>
</dbReference>
<dbReference type="Pfam" id="PF01095">
    <property type="entry name" value="Pectinesterase"/>
    <property type="match status" value="1"/>
</dbReference>
<dbReference type="Pfam" id="PF04043">
    <property type="entry name" value="PMEI"/>
    <property type="match status" value="1"/>
</dbReference>
<dbReference type="SMART" id="SM00856">
    <property type="entry name" value="PMEI"/>
    <property type="match status" value="1"/>
</dbReference>
<name>A0AAD8MUH7_9APIA</name>
<dbReference type="InterPro" id="IPR012334">
    <property type="entry name" value="Pectin_lyas_fold"/>
</dbReference>
<dbReference type="GO" id="GO:0004857">
    <property type="term" value="F:enzyme inhibitor activity"/>
    <property type="evidence" value="ECO:0007669"/>
    <property type="project" value="InterPro"/>
</dbReference>
<dbReference type="CDD" id="cd15798">
    <property type="entry name" value="PMEI-like_3"/>
    <property type="match status" value="1"/>
</dbReference>
<dbReference type="InterPro" id="IPR006501">
    <property type="entry name" value="Pectinesterase_inhib_dom"/>
</dbReference>
<keyword evidence="6" id="KW-0134">Cell wall</keyword>
<evidence type="ECO:0000256" key="3">
    <source>
        <dbReference type="ARBA" id="ARBA00006027"/>
    </source>
</evidence>
<evidence type="ECO:0000256" key="4">
    <source>
        <dbReference type="ARBA" id="ARBA00007786"/>
    </source>
</evidence>
<evidence type="ECO:0000256" key="14">
    <source>
        <dbReference type="SAM" id="Phobius"/>
    </source>
</evidence>
<evidence type="ECO:0000256" key="7">
    <source>
        <dbReference type="ARBA" id="ARBA00022525"/>
    </source>
</evidence>
<dbReference type="EC" id="3.1.1.11" evidence="5 13"/>
<evidence type="ECO:0000256" key="10">
    <source>
        <dbReference type="ARBA" id="ARBA00023316"/>
    </source>
</evidence>
<dbReference type="AlphaFoldDB" id="A0AAD8MUH7"/>
<dbReference type="FunFam" id="2.160.20.10:FF:000029">
    <property type="entry name" value="Pectinesterase 4"/>
    <property type="match status" value="1"/>
</dbReference>
<organism evidence="16 17">
    <name type="scientific">Heracleum sosnowskyi</name>
    <dbReference type="NCBI Taxonomy" id="360622"/>
    <lineage>
        <taxon>Eukaryota</taxon>
        <taxon>Viridiplantae</taxon>
        <taxon>Streptophyta</taxon>
        <taxon>Embryophyta</taxon>
        <taxon>Tracheophyta</taxon>
        <taxon>Spermatophyta</taxon>
        <taxon>Magnoliopsida</taxon>
        <taxon>eudicotyledons</taxon>
        <taxon>Gunneridae</taxon>
        <taxon>Pentapetalae</taxon>
        <taxon>asterids</taxon>
        <taxon>campanulids</taxon>
        <taxon>Apiales</taxon>
        <taxon>Apiaceae</taxon>
        <taxon>Apioideae</taxon>
        <taxon>apioid superclade</taxon>
        <taxon>Tordylieae</taxon>
        <taxon>Tordyliinae</taxon>
        <taxon>Heracleum</taxon>
    </lineage>
</organism>
<evidence type="ECO:0000256" key="11">
    <source>
        <dbReference type="ARBA" id="ARBA00047928"/>
    </source>
</evidence>
<dbReference type="GO" id="GO:0045490">
    <property type="term" value="P:pectin catabolic process"/>
    <property type="evidence" value="ECO:0007669"/>
    <property type="project" value="UniProtKB-UniRule"/>
</dbReference>
<evidence type="ECO:0000256" key="13">
    <source>
        <dbReference type="RuleBase" id="RU000589"/>
    </source>
</evidence>
<evidence type="ECO:0000256" key="8">
    <source>
        <dbReference type="ARBA" id="ARBA00022801"/>
    </source>
</evidence>
<comment type="pathway">
    <text evidence="2 13">Glycan metabolism; pectin degradation; 2-dehydro-3-deoxy-D-gluconate from pectin: step 1/5.</text>
</comment>
<feature type="transmembrane region" description="Helical" evidence="14">
    <location>
        <begin position="9"/>
        <end position="32"/>
    </location>
</feature>
<protein>
    <recommendedName>
        <fullName evidence="5 13">Pectinesterase</fullName>
        <ecNumber evidence="5 13">3.1.1.11</ecNumber>
    </recommendedName>
</protein>
<keyword evidence="10" id="KW-0961">Cell wall biogenesis/degradation</keyword>
<comment type="catalytic activity">
    <reaction evidence="11 13">
        <text>[(1-&gt;4)-alpha-D-galacturonosyl methyl ester](n) + n H2O = [(1-&gt;4)-alpha-D-galacturonosyl](n) + n methanol + n H(+)</text>
        <dbReference type="Rhea" id="RHEA:22380"/>
        <dbReference type="Rhea" id="RHEA-COMP:14570"/>
        <dbReference type="Rhea" id="RHEA-COMP:14573"/>
        <dbReference type="ChEBI" id="CHEBI:15377"/>
        <dbReference type="ChEBI" id="CHEBI:15378"/>
        <dbReference type="ChEBI" id="CHEBI:17790"/>
        <dbReference type="ChEBI" id="CHEBI:140522"/>
        <dbReference type="ChEBI" id="CHEBI:140523"/>
        <dbReference type="EC" id="3.1.1.11"/>
    </reaction>
</comment>
<evidence type="ECO:0000256" key="5">
    <source>
        <dbReference type="ARBA" id="ARBA00013229"/>
    </source>
</evidence>
<evidence type="ECO:0000256" key="6">
    <source>
        <dbReference type="ARBA" id="ARBA00022512"/>
    </source>
</evidence>
<dbReference type="InterPro" id="IPR000070">
    <property type="entry name" value="Pectinesterase_cat"/>
</dbReference>
<feature type="active site" evidence="12">
    <location>
        <position position="385"/>
    </location>
</feature>
<dbReference type="GO" id="GO:0030599">
    <property type="term" value="F:pectinesterase activity"/>
    <property type="evidence" value="ECO:0007669"/>
    <property type="project" value="UniProtKB-UniRule"/>
</dbReference>
<dbReference type="InterPro" id="IPR033131">
    <property type="entry name" value="Pectinesterase_Asp_AS"/>
</dbReference>
<dbReference type="InterPro" id="IPR035513">
    <property type="entry name" value="Invertase/methylesterase_inhib"/>
</dbReference>
<keyword evidence="9 13" id="KW-0063">Aspartyl esterase</keyword>
<evidence type="ECO:0000256" key="12">
    <source>
        <dbReference type="PROSITE-ProRule" id="PRU10040"/>
    </source>
</evidence>
<keyword evidence="14" id="KW-0812">Transmembrane</keyword>
<dbReference type="PROSITE" id="PS00503">
    <property type="entry name" value="PECTINESTERASE_2"/>
    <property type="match status" value="1"/>
</dbReference>
<keyword evidence="17" id="KW-1185">Reference proteome</keyword>
<sequence length="605" mass="66853">MQQLAKPRILLVVLAMAAILSVSLFLFFFLFLHHHGSAKQSLVIEQACNATRYPDTCLNSLSGSKFSWNPEPLEVIQEAIVVSQTSLKTSSDKLRVLLNSSAGNFNLSENVRLGLEALTYAEYRINSTAVAVPGGKIRTARVLMSAGLGYQAGCLSGLGKYINDSSMVNETMSVLNSSIGIASNALSMIRAYGLFGNDTGSWVGPKTERDGYWEGGFGSDTGAWNVEFPKGLVANVTVCKSGGCDYLTVQEAVEKVVDDSEWRFVIWIKEGVYKETVRVGLKKKNVVFVGDGMGKTVITGSMNVGQFNVSTRNSATVGVLGDGFMATNLTIENTAGAGANQAVAFASDSDLSIIDNCEFLGHQDTLYANALRQYYKSCHIEGTVDFIFGNAVSIFKDCTILVRPRQVDPEKGEQNVVAAHSRTDPAQATGFVFQDCLINGTEKYMELYYSNPKVHKNFLGRPWKEFSRAVYINCELESLVNPQGWLIWTGDFALQTLYFGEFNSTGPGANSTARVAWSSQIPADHVSTYSLQNFIQEHRLVSVFVLPKHGRWNKVELLMEKVYKSCDTEMKTKRRKEFTLPFRISLWIRCFCYSLLKIVFCQISV</sequence>
<keyword evidence="14" id="KW-1133">Transmembrane helix</keyword>
<reference evidence="16" key="2">
    <citation type="submission" date="2023-05" db="EMBL/GenBank/DDBJ databases">
        <authorList>
            <person name="Schelkunov M.I."/>
        </authorList>
    </citation>
    <scope>NUCLEOTIDE SEQUENCE</scope>
    <source>
        <strain evidence="16">Hsosn_3</strain>
        <tissue evidence="16">Leaf</tissue>
    </source>
</reference>
<evidence type="ECO:0000259" key="15">
    <source>
        <dbReference type="SMART" id="SM00856"/>
    </source>
</evidence>
<dbReference type="InterPro" id="IPR011050">
    <property type="entry name" value="Pectin_lyase_fold/virulence"/>
</dbReference>
<dbReference type="NCBIfam" id="TIGR01614">
    <property type="entry name" value="PME_inhib"/>
    <property type="match status" value="1"/>
</dbReference>
<dbReference type="Gene3D" id="1.20.140.40">
    <property type="entry name" value="Invertase/pectin methylesterase inhibitor family protein"/>
    <property type="match status" value="1"/>
</dbReference>
<evidence type="ECO:0000256" key="2">
    <source>
        <dbReference type="ARBA" id="ARBA00005184"/>
    </source>
</evidence>
<accession>A0AAD8MUH7</accession>
<evidence type="ECO:0000313" key="17">
    <source>
        <dbReference type="Proteomes" id="UP001237642"/>
    </source>
</evidence>
<dbReference type="SUPFAM" id="SSF51126">
    <property type="entry name" value="Pectin lyase-like"/>
    <property type="match status" value="1"/>
</dbReference>
<keyword evidence="8 13" id="KW-0378">Hydrolase</keyword>
<keyword evidence="7" id="KW-0964">Secreted</keyword>
<dbReference type="PANTHER" id="PTHR31707">
    <property type="entry name" value="PECTINESTERASE"/>
    <property type="match status" value="1"/>
</dbReference>
<proteinExistence type="inferred from homology"/>
<comment type="caution">
    <text evidence="16">The sequence shown here is derived from an EMBL/GenBank/DDBJ whole genome shotgun (WGS) entry which is preliminary data.</text>
</comment>
<dbReference type="Gene3D" id="2.160.20.10">
    <property type="entry name" value="Single-stranded right-handed beta-helix, Pectin lyase-like"/>
    <property type="match status" value="1"/>
</dbReference>
<evidence type="ECO:0000256" key="9">
    <source>
        <dbReference type="ARBA" id="ARBA00023085"/>
    </source>
</evidence>